<gene>
    <name evidence="2" type="ORF">AWW66_10910</name>
</gene>
<dbReference type="AlphaFoldDB" id="A0A136PU53"/>
<evidence type="ECO:0000313" key="2">
    <source>
        <dbReference type="EMBL" id="KXK61943.1"/>
    </source>
</evidence>
<organism evidence="2 3">
    <name type="scientific">Micromonospora rosaria</name>
    <dbReference type="NCBI Taxonomy" id="47874"/>
    <lineage>
        <taxon>Bacteria</taxon>
        <taxon>Bacillati</taxon>
        <taxon>Actinomycetota</taxon>
        <taxon>Actinomycetes</taxon>
        <taxon>Micromonosporales</taxon>
        <taxon>Micromonosporaceae</taxon>
        <taxon>Micromonospora</taxon>
    </lineage>
</organism>
<comment type="caution">
    <text evidence="2">The sequence shown here is derived from an EMBL/GenBank/DDBJ whole genome shotgun (WGS) entry which is preliminary data.</text>
</comment>
<name>A0A136PU53_9ACTN</name>
<evidence type="ECO:0000313" key="3">
    <source>
        <dbReference type="Proteomes" id="UP000070620"/>
    </source>
</evidence>
<proteinExistence type="predicted"/>
<dbReference type="OrthoDB" id="3332372at2"/>
<dbReference type="Pfam" id="PF21848">
    <property type="entry name" value="DUF6907"/>
    <property type="match status" value="1"/>
</dbReference>
<dbReference type="Proteomes" id="UP000070620">
    <property type="component" value="Unassembled WGS sequence"/>
</dbReference>
<evidence type="ECO:0000256" key="1">
    <source>
        <dbReference type="SAM" id="MobiDB-lite"/>
    </source>
</evidence>
<sequence>MSARHPRAKRWEQWNRRPGNRSMSSLPRRQRYTADQLDATADIAMKAGESMGRRWAERDLYEALAQDFVLREDATPQDFVELAAWVGGKALAGEASDPGLFTRLRRLDDDGDSDSEMLAALRAADPELVRRMADIFRDPTLTGEQVKEALEAFAREIGVFPEGVTTDDTPADDLLDVAEVAGVAADRAAEEAGWWSGPVTVGRPAPLVCPLWCTTDHDAPGDVRAGMRLHVRRVATVDRDGERVARVEIVSCDDLAGGEHGPAEIVVEARDAYGPDEAESIAAGLVEAARVFRGEVPADAAEELVAETERALRRIAEGPAGWTPGDGDQGEGRGA</sequence>
<feature type="region of interest" description="Disordered" evidence="1">
    <location>
        <begin position="1"/>
        <end position="31"/>
    </location>
</feature>
<dbReference type="RefSeq" id="WP_067363681.1">
    <property type="nucleotide sequence ID" value="NZ_JBIUBN010000011.1"/>
</dbReference>
<accession>A0A136PU53</accession>
<reference evidence="2 3" key="1">
    <citation type="submission" date="2016-01" db="EMBL/GenBank/DDBJ databases">
        <title>Whole genome sequence and analysis of Micromonospora rosaria DSM 803, which can produce antibacterial substance rosamicin.</title>
        <authorList>
            <person name="Yang H."/>
            <person name="He X."/>
            <person name="Zhu D."/>
        </authorList>
    </citation>
    <scope>NUCLEOTIDE SEQUENCE [LARGE SCALE GENOMIC DNA]</scope>
    <source>
        <strain evidence="2 3">DSM 803</strain>
    </source>
</reference>
<dbReference type="EMBL" id="LRQV01000029">
    <property type="protein sequence ID" value="KXK61943.1"/>
    <property type="molecule type" value="Genomic_DNA"/>
</dbReference>
<keyword evidence="3" id="KW-1185">Reference proteome</keyword>
<dbReference type="InterPro" id="IPR054202">
    <property type="entry name" value="DUF6907"/>
</dbReference>
<protein>
    <submittedName>
        <fullName evidence="2">Uncharacterized protein</fullName>
    </submittedName>
</protein>
<feature type="region of interest" description="Disordered" evidence="1">
    <location>
        <begin position="315"/>
        <end position="335"/>
    </location>
</feature>